<sequence length="114" mass="11877">MESFLQAMVALLAATGLLALAWLCFGKLLLPVSGGAGGGAVYAVLPVQGEAETLEHDVRGLCWLRGGQAARFTIIIADAGLTPRGRAVALALMGEQGGMVLCPLERLGEYLRQP</sequence>
<comment type="caution">
    <text evidence="1">The sequence shown here is derived from an EMBL/GenBank/DDBJ whole genome shotgun (WGS) entry which is preliminary data.</text>
</comment>
<organism evidence="1 2">
    <name type="scientific">Pseudoflavonifractor hominis</name>
    <dbReference type="NCBI Taxonomy" id="2763059"/>
    <lineage>
        <taxon>Bacteria</taxon>
        <taxon>Bacillati</taxon>
        <taxon>Bacillota</taxon>
        <taxon>Clostridia</taxon>
        <taxon>Eubacteriales</taxon>
        <taxon>Oscillospiraceae</taxon>
        <taxon>Pseudoflavonifractor</taxon>
    </lineage>
</organism>
<proteinExistence type="predicted"/>
<name>A0ABR7HQ93_9FIRM</name>
<evidence type="ECO:0000313" key="2">
    <source>
        <dbReference type="Proteomes" id="UP000660021"/>
    </source>
</evidence>
<dbReference type="RefSeq" id="WP_101693878.1">
    <property type="nucleotide sequence ID" value="NZ_JACOPR010000001.1"/>
</dbReference>
<protein>
    <submittedName>
        <fullName evidence="1">Uncharacterized protein</fullName>
    </submittedName>
</protein>
<accession>A0ABR7HQ93</accession>
<gene>
    <name evidence="1" type="ORF">H8S34_02440</name>
</gene>
<dbReference type="Proteomes" id="UP000660021">
    <property type="component" value="Unassembled WGS sequence"/>
</dbReference>
<evidence type="ECO:0000313" key="1">
    <source>
        <dbReference type="EMBL" id="MBC5729690.1"/>
    </source>
</evidence>
<dbReference type="EMBL" id="JACOPR010000001">
    <property type="protein sequence ID" value="MBC5729690.1"/>
    <property type="molecule type" value="Genomic_DNA"/>
</dbReference>
<keyword evidence="2" id="KW-1185">Reference proteome</keyword>
<reference evidence="1 2" key="1">
    <citation type="submission" date="2020-08" db="EMBL/GenBank/DDBJ databases">
        <title>Genome public.</title>
        <authorList>
            <person name="Liu C."/>
            <person name="Sun Q."/>
        </authorList>
    </citation>
    <scope>NUCLEOTIDE SEQUENCE [LARGE SCALE GENOMIC DNA]</scope>
    <source>
        <strain evidence="1 2">New-38</strain>
    </source>
</reference>